<dbReference type="Proteomes" id="UP000008743">
    <property type="component" value="Unassembled WGS sequence"/>
</dbReference>
<reference evidence="11" key="1">
    <citation type="submission" date="2011-02" db="EMBL/GenBank/DDBJ databases">
        <title>The Genome Sequence of Capsaspora owczarzaki ATCC 30864.</title>
        <authorList>
            <person name="Russ C."/>
            <person name="Cuomo C."/>
            <person name="Burger G."/>
            <person name="Gray M.W."/>
            <person name="Holland P.W.H."/>
            <person name="King N."/>
            <person name="Lang F.B.F."/>
            <person name="Roger A.J."/>
            <person name="Ruiz-Trillo I."/>
            <person name="Young S.K."/>
            <person name="Zeng Q."/>
            <person name="Gargeya S."/>
            <person name="Alvarado L."/>
            <person name="Berlin A."/>
            <person name="Chapman S.B."/>
            <person name="Chen Z."/>
            <person name="Freedman E."/>
            <person name="Gellesch M."/>
            <person name="Goldberg J."/>
            <person name="Griggs A."/>
            <person name="Gujja S."/>
            <person name="Heilman E."/>
            <person name="Heiman D."/>
            <person name="Howarth C."/>
            <person name="Mehta T."/>
            <person name="Neiman D."/>
            <person name="Pearson M."/>
            <person name="Roberts A."/>
            <person name="Saif S."/>
            <person name="Shea T."/>
            <person name="Shenoy N."/>
            <person name="Sisk P."/>
            <person name="Stolte C."/>
            <person name="Sykes S."/>
            <person name="White J."/>
            <person name="Yandava C."/>
            <person name="Haas B."/>
            <person name="Nusbaum C."/>
            <person name="Birren B."/>
        </authorList>
    </citation>
    <scope>NUCLEOTIDE SEQUENCE</scope>
    <source>
        <strain evidence="11">ATCC 30864</strain>
    </source>
</reference>
<dbReference type="CDD" id="cd03499">
    <property type="entry name" value="SQR_TypeC_SdhC"/>
    <property type="match status" value="1"/>
</dbReference>
<keyword evidence="6 8" id="KW-0408">Iron</keyword>
<dbReference type="GO" id="GO:0046872">
    <property type="term" value="F:metal ion binding"/>
    <property type="evidence" value="ECO:0007669"/>
    <property type="project" value="UniProtKB-KW"/>
</dbReference>
<dbReference type="EMBL" id="KE346363">
    <property type="protein sequence ID" value="KJE92286.1"/>
    <property type="molecule type" value="Genomic_DNA"/>
</dbReference>
<evidence type="ECO:0000256" key="9">
    <source>
        <dbReference type="SAM" id="Phobius"/>
    </source>
</evidence>
<dbReference type="eggNOG" id="KOG0449">
    <property type="taxonomic scope" value="Eukaryota"/>
</dbReference>
<gene>
    <name evidence="10" type="ORF">CAOG_003287</name>
</gene>
<dbReference type="STRING" id="595528.A0A0D2UB63"/>
<dbReference type="InterPro" id="IPR000701">
    <property type="entry name" value="SuccDH_FuR_B_TM-su"/>
</dbReference>
<keyword evidence="2 8" id="KW-0349">Heme</keyword>
<evidence type="ECO:0000256" key="1">
    <source>
        <dbReference type="ARBA" id="ARBA00004141"/>
    </source>
</evidence>
<keyword evidence="7 9" id="KW-0472">Membrane</keyword>
<evidence type="ECO:0000256" key="3">
    <source>
        <dbReference type="ARBA" id="ARBA00022692"/>
    </source>
</evidence>
<dbReference type="InterPro" id="IPR034804">
    <property type="entry name" value="SQR/QFR_C/D"/>
</dbReference>
<dbReference type="PROSITE" id="PS01000">
    <property type="entry name" value="SDH_CYT_1"/>
    <property type="match status" value="1"/>
</dbReference>
<dbReference type="AlphaFoldDB" id="A0A0D2UB63"/>
<proteinExistence type="predicted"/>
<evidence type="ECO:0000256" key="5">
    <source>
        <dbReference type="ARBA" id="ARBA00022989"/>
    </source>
</evidence>
<evidence type="ECO:0000256" key="2">
    <source>
        <dbReference type="ARBA" id="ARBA00022617"/>
    </source>
</evidence>
<dbReference type="GO" id="GO:0005739">
    <property type="term" value="C:mitochondrion"/>
    <property type="evidence" value="ECO:0007669"/>
    <property type="project" value="GOC"/>
</dbReference>
<dbReference type="FunCoup" id="A0A0D2UB63">
    <property type="interactions" value="159"/>
</dbReference>
<dbReference type="PANTHER" id="PTHR10978:SF5">
    <property type="entry name" value="SUCCINATE DEHYDROGENASE CYTOCHROME B560 SUBUNIT, MITOCHONDRIAL"/>
    <property type="match status" value="1"/>
</dbReference>
<dbReference type="GO" id="GO:0016020">
    <property type="term" value="C:membrane"/>
    <property type="evidence" value="ECO:0007669"/>
    <property type="project" value="UniProtKB-SubCell"/>
</dbReference>
<protein>
    <submittedName>
        <fullName evidence="10">Succinate dehydrogenase cytochrome b subunit</fullName>
    </submittedName>
</protein>
<evidence type="ECO:0000256" key="7">
    <source>
        <dbReference type="ARBA" id="ARBA00023136"/>
    </source>
</evidence>
<keyword evidence="11" id="KW-1185">Reference proteome</keyword>
<dbReference type="Pfam" id="PF01127">
    <property type="entry name" value="Sdh_cyt"/>
    <property type="match status" value="1"/>
</dbReference>
<feature type="transmembrane region" description="Helical" evidence="9">
    <location>
        <begin position="49"/>
        <end position="67"/>
    </location>
</feature>
<keyword evidence="3 9" id="KW-0812">Transmembrane</keyword>
<dbReference type="NCBIfam" id="TIGR02970">
    <property type="entry name" value="succ_dehyd_cytB"/>
    <property type="match status" value="1"/>
</dbReference>
<dbReference type="PIRSF" id="PIRSF000178">
    <property type="entry name" value="SDH_cyt_b560"/>
    <property type="match status" value="1"/>
</dbReference>
<name>A0A0D2UB63_CAPO3</name>
<feature type="transmembrane region" description="Helical" evidence="9">
    <location>
        <begin position="87"/>
        <end position="105"/>
    </location>
</feature>
<evidence type="ECO:0000313" key="10">
    <source>
        <dbReference type="EMBL" id="KJE92286.1"/>
    </source>
</evidence>
<dbReference type="GO" id="GO:0009055">
    <property type="term" value="F:electron transfer activity"/>
    <property type="evidence" value="ECO:0007669"/>
    <property type="project" value="InterPro"/>
</dbReference>
<comment type="cofactor">
    <cofactor evidence="8">
        <name>heme</name>
        <dbReference type="ChEBI" id="CHEBI:30413"/>
    </cofactor>
    <text evidence="8">The heme is bound between the two transmembrane subunits.</text>
</comment>
<sequence>MRMASSAASTSPMDLPFFEKNKALGRPLSPHLTIYRPQLTSVLSITHRATGAAMTFAISTAAVYSALSVHDFAYNIDLVRSLDLPSVVTLTAKYILAWPLVYHSLNGIRHLVWDSGRALVLKDTYLGGYIVFGLSLVGASLLTLL</sequence>
<evidence type="ECO:0000256" key="8">
    <source>
        <dbReference type="PIRSR" id="PIRSR000178-1"/>
    </source>
</evidence>
<dbReference type="PROSITE" id="PS01001">
    <property type="entry name" value="SDH_CYT_2"/>
    <property type="match status" value="1"/>
</dbReference>
<dbReference type="InterPro" id="IPR014314">
    <property type="entry name" value="Succ_DH_cytb556"/>
</dbReference>
<feature type="binding site" description="axial binding residue" evidence="8">
    <location>
        <position position="103"/>
    </location>
    <ligand>
        <name>heme</name>
        <dbReference type="ChEBI" id="CHEBI:30413"/>
        <note>ligand shared with second transmembrane subunit</note>
    </ligand>
    <ligandPart>
        <name>Fe</name>
        <dbReference type="ChEBI" id="CHEBI:18248"/>
    </ligandPart>
</feature>
<evidence type="ECO:0000313" key="11">
    <source>
        <dbReference type="Proteomes" id="UP000008743"/>
    </source>
</evidence>
<dbReference type="SUPFAM" id="SSF81343">
    <property type="entry name" value="Fumarate reductase respiratory complex transmembrane subunits"/>
    <property type="match status" value="1"/>
</dbReference>
<comment type="subcellular location">
    <subcellularLocation>
        <location evidence="1">Membrane</location>
        <topology evidence="1">Multi-pass membrane protein</topology>
    </subcellularLocation>
</comment>
<dbReference type="OrthoDB" id="588261at2759"/>
<dbReference type="PANTHER" id="PTHR10978">
    <property type="entry name" value="SUCCINATE DEHYDROGENASE CYTOCHROME B560 SUBUNIT"/>
    <property type="match status" value="1"/>
</dbReference>
<keyword evidence="4 8" id="KW-0479">Metal-binding</keyword>
<evidence type="ECO:0000256" key="4">
    <source>
        <dbReference type="ARBA" id="ARBA00022723"/>
    </source>
</evidence>
<keyword evidence="5 9" id="KW-1133">Transmembrane helix</keyword>
<organism evidence="10 11">
    <name type="scientific">Capsaspora owczarzaki (strain ATCC 30864)</name>
    <dbReference type="NCBI Taxonomy" id="595528"/>
    <lineage>
        <taxon>Eukaryota</taxon>
        <taxon>Filasterea</taxon>
        <taxon>Capsaspora</taxon>
    </lineage>
</organism>
<dbReference type="PhylomeDB" id="A0A0D2UB63"/>
<dbReference type="InterPro" id="IPR018495">
    <property type="entry name" value="Succ_DH_cyt_bsu_CS"/>
</dbReference>
<dbReference type="Gene3D" id="1.20.1300.10">
    <property type="entry name" value="Fumarate reductase/succinate dehydrogenase, transmembrane subunit"/>
    <property type="match status" value="1"/>
</dbReference>
<dbReference type="InParanoid" id="A0A0D2UB63"/>
<dbReference type="GO" id="GO:0006121">
    <property type="term" value="P:mitochondrial electron transport, succinate to ubiquinone"/>
    <property type="evidence" value="ECO:0007669"/>
    <property type="project" value="TreeGrafter"/>
</dbReference>
<evidence type="ECO:0000256" key="6">
    <source>
        <dbReference type="ARBA" id="ARBA00023004"/>
    </source>
</evidence>
<dbReference type="GO" id="GO:0006099">
    <property type="term" value="P:tricarboxylic acid cycle"/>
    <property type="evidence" value="ECO:0007669"/>
    <property type="project" value="InterPro"/>
</dbReference>
<feature type="transmembrane region" description="Helical" evidence="9">
    <location>
        <begin position="126"/>
        <end position="144"/>
    </location>
</feature>
<accession>A0A0D2UB63</accession>